<sequence>KYVELDVLLQKVFFLHSTKTFATIKKEFLEYLRDGFVWAETVLGIAVPNSKTVVNPTLFGHAGGLYTLHYELTPYRGFTLSFLYTNADLGRVVKQLLPVSDAEFKSSPLLANCVQQFTMWLQATANTIKKSSSVSFTFVLEDCISLCFSWTKMLRFDAIYTSNLIDHVSPPALVLNALPLLKPTGTLFTETFPTEFVGPYLEKNFAFLPELFPVFLGIHCIGHDGHYSPAVNHDPNPNLVQLIRSYSTSLIWRNVTSNLLIFESIKESQHAVESLLKLCCSNAILSWVDVTGSFESYLCVLHQFLKRVQFSTLVHEFLQPLCDSIKKEVCLKPHLVQLQTQSLLHGIHMHLTLAEDDCPVCMGKSLDTYIQQLSLSLEIDSLDTQPYSPPTFEIQFASSLGDLAILKSYSITCCKSKLDLTFFMPKHYLAQFSLLRVEMHQHLVQKEVYCGPVEHLEFSPTHDYEFMKTPLRTESDGGVCKLGYIAKHVGDADMFETVISMSDACMNNIMIKESKLDAKCLQQTQLQLLCGDLKLTISYPYAIDESKTHIKVSKKNRIISVVVKHDGYLVLNEKSTYHINPRNPITHPKFHLGIDAMEIFCSLQASYNRSDHPLFNAKQSFTELFKHALDGRKFFTYSFPSKHFANSPDLYALVFVHNLRFNTVFSSPALDVSYCFCDTKPTHLSRDFLGLANELLKSLGFSGNVMVNDAEYEFLKDVSNYFLPPFRCPFAVIVSLSQGQLKHTSCGNILTMQYCFLSTQTLPIQHIKNSKSSLVLLVE</sequence>
<reference evidence="1" key="1">
    <citation type="submission" date="2023-03" db="EMBL/GenBank/DDBJ databases">
        <authorList>
            <person name="Steffen K."/>
            <person name="Cardenas P."/>
        </authorList>
    </citation>
    <scope>NUCLEOTIDE SEQUENCE</scope>
</reference>
<dbReference type="EMBL" id="CASHTH010001495">
    <property type="protein sequence ID" value="CAI8016111.1"/>
    <property type="molecule type" value="Genomic_DNA"/>
</dbReference>
<dbReference type="InterPro" id="IPR029063">
    <property type="entry name" value="SAM-dependent_MTases_sf"/>
</dbReference>
<name>A0AA35RT59_GEOBA</name>
<gene>
    <name evidence="1" type="ORF">GBAR_LOCUS9909</name>
</gene>
<organism evidence="1 2">
    <name type="scientific">Geodia barretti</name>
    <name type="common">Barrett's horny sponge</name>
    <dbReference type="NCBI Taxonomy" id="519541"/>
    <lineage>
        <taxon>Eukaryota</taxon>
        <taxon>Metazoa</taxon>
        <taxon>Porifera</taxon>
        <taxon>Demospongiae</taxon>
        <taxon>Heteroscleromorpha</taxon>
        <taxon>Tetractinellida</taxon>
        <taxon>Astrophorina</taxon>
        <taxon>Geodiidae</taxon>
        <taxon>Geodia</taxon>
    </lineage>
</organism>
<dbReference type="Proteomes" id="UP001174909">
    <property type="component" value="Unassembled WGS sequence"/>
</dbReference>
<evidence type="ECO:0000313" key="1">
    <source>
        <dbReference type="EMBL" id="CAI8016111.1"/>
    </source>
</evidence>
<dbReference type="SUPFAM" id="SSF53335">
    <property type="entry name" value="S-adenosyl-L-methionine-dependent methyltransferases"/>
    <property type="match status" value="1"/>
</dbReference>
<keyword evidence="2" id="KW-1185">Reference proteome</keyword>
<comment type="caution">
    <text evidence="1">The sequence shown here is derived from an EMBL/GenBank/DDBJ whole genome shotgun (WGS) entry which is preliminary data.</text>
</comment>
<feature type="non-terminal residue" evidence="1">
    <location>
        <position position="1"/>
    </location>
</feature>
<proteinExistence type="predicted"/>
<protein>
    <submittedName>
        <fullName evidence="1">Uncharacterized protein</fullName>
    </submittedName>
</protein>
<dbReference type="AlphaFoldDB" id="A0AA35RT59"/>
<accession>A0AA35RT59</accession>
<evidence type="ECO:0000313" key="2">
    <source>
        <dbReference type="Proteomes" id="UP001174909"/>
    </source>
</evidence>